<dbReference type="AlphaFoldDB" id="A0A072TXX4"/>
<accession>A0A072TXX4</accession>
<reference evidence="2" key="3">
    <citation type="submission" date="2015-04" db="UniProtKB">
        <authorList>
            <consortium name="EnsemblPlants"/>
        </authorList>
    </citation>
    <scope>IDENTIFICATION</scope>
    <source>
        <strain evidence="2">cv. Jemalong A17</strain>
    </source>
</reference>
<dbReference type="STRING" id="3880.A0A072TXX4"/>
<gene>
    <name evidence="2" type="primary">25500454</name>
    <name evidence="1" type="ordered locus">MTR_8g016390</name>
</gene>
<proteinExistence type="predicted"/>
<organism evidence="1 3">
    <name type="scientific">Medicago truncatula</name>
    <name type="common">Barrel medic</name>
    <name type="synonym">Medicago tribuloides</name>
    <dbReference type="NCBI Taxonomy" id="3880"/>
    <lineage>
        <taxon>Eukaryota</taxon>
        <taxon>Viridiplantae</taxon>
        <taxon>Streptophyta</taxon>
        <taxon>Embryophyta</taxon>
        <taxon>Tracheophyta</taxon>
        <taxon>Spermatophyta</taxon>
        <taxon>Magnoliopsida</taxon>
        <taxon>eudicotyledons</taxon>
        <taxon>Gunneridae</taxon>
        <taxon>Pentapetalae</taxon>
        <taxon>rosids</taxon>
        <taxon>fabids</taxon>
        <taxon>Fabales</taxon>
        <taxon>Fabaceae</taxon>
        <taxon>Papilionoideae</taxon>
        <taxon>50 kb inversion clade</taxon>
        <taxon>NPAAA clade</taxon>
        <taxon>Hologalegina</taxon>
        <taxon>IRL clade</taxon>
        <taxon>Trifolieae</taxon>
        <taxon>Medicago</taxon>
    </lineage>
</organism>
<reference evidence="1 3" key="1">
    <citation type="journal article" date="2011" name="Nature">
        <title>The Medicago genome provides insight into the evolution of rhizobial symbioses.</title>
        <authorList>
            <person name="Young N.D."/>
            <person name="Debelle F."/>
            <person name="Oldroyd G.E."/>
            <person name="Geurts R."/>
            <person name="Cannon S.B."/>
            <person name="Udvardi M.K."/>
            <person name="Benedito V.A."/>
            <person name="Mayer K.F."/>
            <person name="Gouzy J."/>
            <person name="Schoof H."/>
            <person name="Van de Peer Y."/>
            <person name="Proost S."/>
            <person name="Cook D.R."/>
            <person name="Meyers B.C."/>
            <person name="Spannagl M."/>
            <person name="Cheung F."/>
            <person name="De Mita S."/>
            <person name="Krishnakumar V."/>
            <person name="Gundlach H."/>
            <person name="Zhou S."/>
            <person name="Mudge J."/>
            <person name="Bharti A.K."/>
            <person name="Murray J.D."/>
            <person name="Naoumkina M.A."/>
            <person name="Rosen B."/>
            <person name="Silverstein K.A."/>
            <person name="Tang H."/>
            <person name="Rombauts S."/>
            <person name="Zhao P.X."/>
            <person name="Zhou P."/>
            <person name="Barbe V."/>
            <person name="Bardou P."/>
            <person name="Bechner M."/>
            <person name="Bellec A."/>
            <person name="Berger A."/>
            <person name="Berges H."/>
            <person name="Bidwell S."/>
            <person name="Bisseling T."/>
            <person name="Choisne N."/>
            <person name="Couloux A."/>
            <person name="Denny R."/>
            <person name="Deshpande S."/>
            <person name="Dai X."/>
            <person name="Doyle J.J."/>
            <person name="Dudez A.M."/>
            <person name="Farmer A.D."/>
            <person name="Fouteau S."/>
            <person name="Franken C."/>
            <person name="Gibelin C."/>
            <person name="Gish J."/>
            <person name="Goldstein S."/>
            <person name="Gonzalez A.J."/>
            <person name="Green P.J."/>
            <person name="Hallab A."/>
            <person name="Hartog M."/>
            <person name="Hua A."/>
            <person name="Humphray S.J."/>
            <person name="Jeong D.H."/>
            <person name="Jing Y."/>
            <person name="Jocker A."/>
            <person name="Kenton S.M."/>
            <person name="Kim D.J."/>
            <person name="Klee K."/>
            <person name="Lai H."/>
            <person name="Lang C."/>
            <person name="Lin S."/>
            <person name="Macmil S.L."/>
            <person name="Magdelenat G."/>
            <person name="Matthews L."/>
            <person name="McCorrison J."/>
            <person name="Monaghan E.L."/>
            <person name="Mun J.H."/>
            <person name="Najar F.Z."/>
            <person name="Nicholson C."/>
            <person name="Noirot C."/>
            <person name="O'Bleness M."/>
            <person name="Paule C.R."/>
            <person name="Poulain J."/>
            <person name="Prion F."/>
            <person name="Qin B."/>
            <person name="Qu C."/>
            <person name="Retzel E.F."/>
            <person name="Riddle C."/>
            <person name="Sallet E."/>
            <person name="Samain S."/>
            <person name="Samson N."/>
            <person name="Sanders I."/>
            <person name="Saurat O."/>
            <person name="Scarpelli C."/>
            <person name="Schiex T."/>
            <person name="Segurens B."/>
            <person name="Severin A.J."/>
            <person name="Sherrier D.J."/>
            <person name="Shi R."/>
            <person name="Sims S."/>
            <person name="Singer S.R."/>
            <person name="Sinharoy S."/>
            <person name="Sterck L."/>
            <person name="Viollet A."/>
            <person name="Wang B.B."/>
            <person name="Wang K."/>
            <person name="Wang M."/>
            <person name="Wang X."/>
            <person name="Warfsmann J."/>
            <person name="Weissenbach J."/>
            <person name="White D.D."/>
            <person name="White J.D."/>
            <person name="Wiley G.B."/>
            <person name="Wincker P."/>
            <person name="Xing Y."/>
            <person name="Yang L."/>
            <person name="Yao Z."/>
            <person name="Ying F."/>
            <person name="Zhai J."/>
            <person name="Zhou L."/>
            <person name="Zuber A."/>
            <person name="Denarie J."/>
            <person name="Dixon R.A."/>
            <person name="May G.D."/>
            <person name="Schwartz D.C."/>
            <person name="Rogers J."/>
            <person name="Quetier F."/>
            <person name="Town C.D."/>
            <person name="Roe B.A."/>
        </authorList>
    </citation>
    <scope>NUCLEOTIDE SEQUENCE [LARGE SCALE GENOMIC DNA]</scope>
    <source>
        <strain evidence="1">A17</strain>
        <strain evidence="2 3">cv. Jemalong A17</strain>
    </source>
</reference>
<dbReference type="HOGENOM" id="CLU_162944_0_0_1"/>
<name>A0A072TXX4_MEDTR</name>
<reference evidence="1 3" key="2">
    <citation type="journal article" date="2014" name="BMC Genomics">
        <title>An improved genome release (version Mt4.0) for the model legume Medicago truncatula.</title>
        <authorList>
            <person name="Tang H."/>
            <person name="Krishnakumar V."/>
            <person name="Bidwell S."/>
            <person name="Rosen B."/>
            <person name="Chan A."/>
            <person name="Zhou S."/>
            <person name="Gentzbittel L."/>
            <person name="Childs K.L."/>
            <person name="Yandell M."/>
            <person name="Gundlach H."/>
            <person name="Mayer K.F."/>
            <person name="Schwartz D.C."/>
            <person name="Town C.D."/>
        </authorList>
    </citation>
    <scope>GENOME REANNOTATION</scope>
    <source>
        <strain evidence="1">A17</strain>
        <strain evidence="2 3">cv. Jemalong A17</strain>
    </source>
</reference>
<evidence type="ECO:0000313" key="2">
    <source>
        <dbReference type="EnsemblPlants" id="KEH18355"/>
    </source>
</evidence>
<dbReference type="Proteomes" id="UP000002051">
    <property type="component" value="Chromosome 8"/>
</dbReference>
<evidence type="ECO:0000313" key="1">
    <source>
        <dbReference type="EMBL" id="KEH18355.1"/>
    </source>
</evidence>
<dbReference type="OrthoDB" id="1671807at2759"/>
<dbReference type="EnsemblPlants" id="KEH18355">
    <property type="protein sequence ID" value="KEH18355"/>
    <property type="gene ID" value="MTR_8g016390"/>
</dbReference>
<sequence length="125" mass="14096">MNGTLQIERRFQGQHGYLISLYDAHGECKSSFFPFSGVTEELKAFFNDVSENTLKKDSQPEHCLSFVEGARDVALLEAMLESGSKQGELVHVKKFRDNLTSDNLAEVKPKKHTEAYGPMSKWLKA</sequence>
<protein>
    <submittedName>
        <fullName evidence="1">NAD(P)-binding rossmann-fold protein, putative</fullName>
    </submittedName>
</protein>
<keyword evidence="3" id="KW-1185">Reference proteome</keyword>
<evidence type="ECO:0000313" key="3">
    <source>
        <dbReference type="Proteomes" id="UP000002051"/>
    </source>
</evidence>
<dbReference type="EMBL" id="CM001224">
    <property type="protein sequence ID" value="KEH18355.1"/>
    <property type="molecule type" value="Genomic_DNA"/>
</dbReference>